<dbReference type="AlphaFoldDB" id="A0A1R4HCC5"/>
<reference evidence="2" key="1">
    <citation type="submission" date="2017-02" db="EMBL/GenBank/DDBJ databases">
        <authorList>
            <person name="Daims H."/>
        </authorList>
    </citation>
    <scope>NUCLEOTIDE SEQUENCE [LARGE SCALE GENOMIC DNA]</scope>
</reference>
<dbReference type="Proteomes" id="UP000195442">
    <property type="component" value="Unassembled WGS sequence"/>
</dbReference>
<name>A0A1R4HCC5_9GAMM</name>
<protein>
    <submittedName>
        <fullName evidence="1">Uncharacterized protein</fullName>
    </submittedName>
</protein>
<dbReference type="EMBL" id="FUKJ01000265">
    <property type="protein sequence ID" value="SJM93520.1"/>
    <property type="molecule type" value="Genomic_DNA"/>
</dbReference>
<sequence>MNEEEQAVVTKYGHLTTEQQEEAIERLKKTHASNLNDFDLKKELDNLIRLNEGYPPFGNRTF</sequence>
<gene>
    <name evidence="1" type="ORF">CRENPOLYSF2_3370010</name>
</gene>
<proteinExistence type="predicted"/>
<evidence type="ECO:0000313" key="1">
    <source>
        <dbReference type="EMBL" id="SJM93520.1"/>
    </source>
</evidence>
<organism evidence="1 2">
    <name type="scientific">Crenothrix polyspora</name>
    <dbReference type="NCBI Taxonomy" id="360316"/>
    <lineage>
        <taxon>Bacteria</taxon>
        <taxon>Pseudomonadati</taxon>
        <taxon>Pseudomonadota</taxon>
        <taxon>Gammaproteobacteria</taxon>
        <taxon>Methylococcales</taxon>
        <taxon>Crenotrichaceae</taxon>
        <taxon>Crenothrix</taxon>
    </lineage>
</organism>
<evidence type="ECO:0000313" key="2">
    <source>
        <dbReference type="Proteomes" id="UP000195442"/>
    </source>
</evidence>
<keyword evidence="2" id="KW-1185">Reference proteome</keyword>
<dbReference type="RefSeq" id="WP_087147416.1">
    <property type="nucleotide sequence ID" value="NZ_FUKJ01000265.1"/>
</dbReference>
<accession>A0A1R4HCC5</accession>